<dbReference type="AlphaFoldDB" id="A0A1I5G4T3"/>
<dbReference type="Pfam" id="PF00005">
    <property type="entry name" value="ABC_tran"/>
    <property type="match status" value="1"/>
</dbReference>
<dbReference type="OrthoDB" id="9804819at2"/>
<evidence type="ECO:0000256" key="2">
    <source>
        <dbReference type="ARBA" id="ARBA00022448"/>
    </source>
</evidence>
<reference evidence="6 7" key="1">
    <citation type="submission" date="2016-10" db="EMBL/GenBank/DDBJ databases">
        <authorList>
            <person name="de Groot N.N."/>
        </authorList>
    </citation>
    <scope>NUCLEOTIDE SEQUENCE [LARGE SCALE GENOMIC DNA]</scope>
    <source>
        <strain evidence="6 7">DSM 1283</strain>
    </source>
</reference>
<keyword evidence="7" id="KW-1185">Reference proteome</keyword>
<evidence type="ECO:0000313" key="6">
    <source>
        <dbReference type="EMBL" id="SFO31004.1"/>
    </source>
</evidence>
<name>A0A1I5G4T3_9FIRM</name>
<dbReference type="InterPro" id="IPR003593">
    <property type="entry name" value="AAA+_ATPase"/>
</dbReference>
<organism evidence="6 7">
    <name type="scientific">Anaerocolumna aminovalerica</name>
    <dbReference type="NCBI Taxonomy" id="1527"/>
    <lineage>
        <taxon>Bacteria</taxon>
        <taxon>Bacillati</taxon>
        <taxon>Bacillota</taxon>
        <taxon>Clostridia</taxon>
        <taxon>Lachnospirales</taxon>
        <taxon>Lachnospiraceae</taxon>
        <taxon>Anaerocolumna</taxon>
    </lineage>
</organism>
<keyword evidence="3" id="KW-0547">Nucleotide-binding</keyword>
<comment type="similarity">
    <text evidence="1">Belongs to the ABC transporter superfamily.</text>
</comment>
<gene>
    <name evidence="6" type="ORF">SAMN04489757_11764</name>
</gene>
<evidence type="ECO:0000256" key="3">
    <source>
        <dbReference type="ARBA" id="ARBA00022741"/>
    </source>
</evidence>
<evidence type="ECO:0000313" key="7">
    <source>
        <dbReference type="Proteomes" id="UP000198806"/>
    </source>
</evidence>
<dbReference type="SUPFAM" id="SSF52540">
    <property type="entry name" value="P-loop containing nucleoside triphosphate hydrolases"/>
    <property type="match status" value="1"/>
</dbReference>
<dbReference type="CDD" id="cd03230">
    <property type="entry name" value="ABC_DR_subfamily_A"/>
    <property type="match status" value="1"/>
</dbReference>
<proteinExistence type="inferred from homology"/>
<dbReference type="InterPro" id="IPR027417">
    <property type="entry name" value="P-loop_NTPase"/>
</dbReference>
<dbReference type="RefSeq" id="WP_091686941.1">
    <property type="nucleotide sequence ID" value="NZ_BAABFM010000001.1"/>
</dbReference>
<dbReference type="InterPro" id="IPR017871">
    <property type="entry name" value="ABC_transporter-like_CS"/>
</dbReference>
<dbReference type="STRING" id="1527.SAMN04489757_11764"/>
<dbReference type="SMART" id="SM00382">
    <property type="entry name" value="AAA"/>
    <property type="match status" value="1"/>
</dbReference>
<dbReference type="PANTHER" id="PTHR42711:SF5">
    <property type="entry name" value="ABC TRANSPORTER ATP-BINDING PROTEIN NATA"/>
    <property type="match status" value="1"/>
</dbReference>
<evidence type="ECO:0000256" key="1">
    <source>
        <dbReference type="ARBA" id="ARBA00005417"/>
    </source>
</evidence>
<dbReference type="Gene3D" id="3.40.50.300">
    <property type="entry name" value="P-loop containing nucleotide triphosphate hydrolases"/>
    <property type="match status" value="1"/>
</dbReference>
<dbReference type="InterPro" id="IPR050763">
    <property type="entry name" value="ABC_transporter_ATP-binding"/>
</dbReference>
<keyword evidence="4 6" id="KW-0067">ATP-binding</keyword>
<feature type="domain" description="ABC transporter" evidence="5">
    <location>
        <begin position="5"/>
        <end position="230"/>
    </location>
</feature>
<dbReference type="PROSITE" id="PS50893">
    <property type="entry name" value="ABC_TRANSPORTER_2"/>
    <property type="match status" value="1"/>
</dbReference>
<dbReference type="GO" id="GO:0016887">
    <property type="term" value="F:ATP hydrolysis activity"/>
    <property type="evidence" value="ECO:0007669"/>
    <property type="project" value="InterPro"/>
</dbReference>
<dbReference type="InterPro" id="IPR003439">
    <property type="entry name" value="ABC_transporter-like_ATP-bd"/>
</dbReference>
<keyword evidence="2" id="KW-0813">Transport</keyword>
<dbReference type="GO" id="GO:0005524">
    <property type="term" value="F:ATP binding"/>
    <property type="evidence" value="ECO:0007669"/>
    <property type="project" value="UniProtKB-KW"/>
</dbReference>
<dbReference type="PROSITE" id="PS00211">
    <property type="entry name" value="ABC_TRANSPORTER_1"/>
    <property type="match status" value="1"/>
</dbReference>
<dbReference type="Proteomes" id="UP000198806">
    <property type="component" value="Unassembled WGS sequence"/>
</dbReference>
<dbReference type="EMBL" id="FOWD01000017">
    <property type="protein sequence ID" value="SFO31004.1"/>
    <property type="molecule type" value="Genomic_DNA"/>
</dbReference>
<evidence type="ECO:0000256" key="4">
    <source>
        <dbReference type="ARBA" id="ARBA00022840"/>
    </source>
</evidence>
<protein>
    <submittedName>
        <fullName evidence="6">ABC-2 type transport system ATP-binding protein</fullName>
    </submittedName>
</protein>
<dbReference type="PANTHER" id="PTHR42711">
    <property type="entry name" value="ABC TRANSPORTER ATP-BINDING PROTEIN"/>
    <property type="match status" value="1"/>
</dbReference>
<evidence type="ECO:0000259" key="5">
    <source>
        <dbReference type="PROSITE" id="PS50893"/>
    </source>
</evidence>
<sequence>MEEVIKVEQLFKSYGRLVAVNNLNISVKPGMVFGLLGANGAGKSTAIECILGTKRSDSKEISILGMNPQRERKKLFEKVGVQFQEANYQDKITVSELCEVTQSLYKEGTNYIELLKQFGIIDKLNSPVQELSGGQRQRLFVILALLSNPEVVFLDELTTGLDTKARRDVWKILSGLKAKGLTIFLTSHYMDEVEALCDCICILKHGRTVFYGTVQEAINSSPYDKLEDAYLWYTEEEEKDDEDLSNNA</sequence>
<accession>A0A1I5G4T3</accession>